<comment type="caution">
    <text evidence="1">The sequence shown here is derived from an EMBL/GenBank/DDBJ whole genome shotgun (WGS) entry which is preliminary data.</text>
</comment>
<name>A0A150XKQ5_9BACT</name>
<dbReference type="EMBL" id="LRPB01000049">
    <property type="protein sequence ID" value="KYG79319.1"/>
    <property type="molecule type" value="Genomic_DNA"/>
</dbReference>
<proteinExistence type="predicted"/>
<evidence type="ECO:0000313" key="1">
    <source>
        <dbReference type="EMBL" id="KYG79319.1"/>
    </source>
</evidence>
<gene>
    <name evidence="1" type="ORF">AWW67_13160</name>
</gene>
<accession>A0A150XKQ5</accession>
<sequence length="71" mass="8589">MDTDANNPEFRKGMPPKLDHVKIYFSQKNIPQEEAEVFFYYHQDLDWRTESGLPIIDWRAAANEWMWNLEN</sequence>
<reference evidence="1 2" key="1">
    <citation type="submission" date="2016-01" db="EMBL/GenBank/DDBJ databases">
        <title>Genome sequencing of Roseivirga seohaensis SW-152.</title>
        <authorList>
            <person name="Selvaratnam C."/>
            <person name="Thevarajoo S."/>
            <person name="Goh K.M."/>
            <person name="Ee R."/>
            <person name="Chan K.-G."/>
            <person name="Chong C.S."/>
        </authorList>
    </citation>
    <scope>NUCLEOTIDE SEQUENCE [LARGE SCALE GENOMIC DNA]</scope>
    <source>
        <strain evidence="1 2">SW-152</strain>
    </source>
</reference>
<dbReference type="AlphaFoldDB" id="A0A150XKQ5"/>
<dbReference type="Proteomes" id="UP000075663">
    <property type="component" value="Unassembled WGS sequence"/>
</dbReference>
<evidence type="ECO:0000313" key="2">
    <source>
        <dbReference type="Proteomes" id="UP000075663"/>
    </source>
</evidence>
<protein>
    <submittedName>
        <fullName evidence="1">Uncharacterized protein</fullName>
    </submittedName>
</protein>
<dbReference type="STRING" id="1914963.AWW67_13160"/>
<organism evidence="1 2">
    <name type="scientific">Roseivirga seohaensis</name>
    <dbReference type="NCBI Taxonomy" id="1914963"/>
    <lineage>
        <taxon>Bacteria</taxon>
        <taxon>Pseudomonadati</taxon>
        <taxon>Bacteroidota</taxon>
        <taxon>Cytophagia</taxon>
        <taxon>Cytophagales</taxon>
        <taxon>Roseivirgaceae</taxon>
        <taxon>Roseivirga</taxon>
    </lineage>
</organism>
<dbReference type="RefSeq" id="WP_062303430.1">
    <property type="nucleotide sequence ID" value="NZ_LRPB01000049.1"/>
</dbReference>